<comment type="caution">
    <text evidence="1">The sequence shown here is derived from an EMBL/GenBank/DDBJ whole genome shotgun (WGS) entry which is preliminary data.</text>
</comment>
<evidence type="ECO:0000313" key="1">
    <source>
        <dbReference type="EMBL" id="KAI4805598.1"/>
    </source>
</evidence>
<protein>
    <submittedName>
        <fullName evidence="1">Uncharacterized protein</fullName>
    </submittedName>
</protein>
<gene>
    <name evidence="1" type="ORF">KUCAC02_010202</name>
</gene>
<dbReference type="EMBL" id="CM043805">
    <property type="protein sequence ID" value="KAI4805598.1"/>
    <property type="molecule type" value="Genomic_DNA"/>
</dbReference>
<accession>A0ACB9VZ55</accession>
<organism evidence="1 2">
    <name type="scientific">Chaenocephalus aceratus</name>
    <name type="common">Blackfin icefish</name>
    <name type="synonym">Chaenichthys aceratus</name>
    <dbReference type="NCBI Taxonomy" id="36190"/>
    <lineage>
        <taxon>Eukaryota</taxon>
        <taxon>Metazoa</taxon>
        <taxon>Chordata</taxon>
        <taxon>Craniata</taxon>
        <taxon>Vertebrata</taxon>
        <taxon>Euteleostomi</taxon>
        <taxon>Actinopterygii</taxon>
        <taxon>Neopterygii</taxon>
        <taxon>Teleostei</taxon>
        <taxon>Neoteleostei</taxon>
        <taxon>Acanthomorphata</taxon>
        <taxon>Eupercaria</taxon>
        <taxon>Perciformes</taxon>
        <taxon>Notothenioidei</taxon>
        <taxon>Channichthyidae</taxon>
        <taxon>Chaenocephalus</taxon>
    </lineage>
</organism>
<reference evidence="1" key="1">
    <citation type="submission" date="2022-05" db="EMBL/GenBank/DDBJ databases">
        <title>Chromosome-level genome of Chaenocephalus aceratus.</title>
        <authorList>
            <person name="Park H."/>
        </authorList>
    </citation>
    <scope>NUCLEOTIDE SEQUENCE</scope>
    <source>
        <strain evidence="1">KU_202001</strain>
    </source>
</reference>
<proteinExistence type="predicted"/>
<keyword evidence="2" id="KW-1185">Reference proteome</keyword>
<evidence type="ECO:0000313" key="2">
    <source>
        <dbReference type="Proteomes" id="UP001057452"/>
    </source>
</evidence>
<dbReference type="Proteomes" id="UP001057452">
    <property type="component" value="Chromosome 21"/>
</dbReference>
<sequence length="110" mass="12024">MKHSTSSYTSINNRRVRYLLGSALQECYSWGQLCSGSSQGDVSGSSQEAKGGFIFQGRRSTLDHGGALWPQGPSGVSTLNPPPVIRHPPWPVKISPNKTWRRVADLEKEG</sequence>
<name>A0ACB9VZ55_CHAAC</name>